<evidence type="ECO:0000256" key="1">
    <source>
        <dbReference type="SAM" id="MobiDB-lite"/>
    </source>
</evidence>
<evidence type="ECO:0000313" key="3">
    <source>
        <dbReference type="Proteomes" id="UP000672032"/>
    </source>
</evidence>
<dbReference type="Proteomes" id="UP000672032">
    <property type="component" value="Chromosome 1"/>
</dbReference>
<protein>
    <submittedName>
        <fullName evidence="2">Uncharacterized protein</fullName>
    </submittedName>
</protein>
<accession>A0A8A3P3C9</accession>
<sequence length="199" mass="21209">MQRRKLSNLFSFLSKSIGQTPQHHIIRKPRLLCTQNFLHVRIRVLQTKAHNLDDEGVVASQVENRIMAIVEQVDDDADGNSRQPSKRRDQSSTGSSIISKDIDVGDETATQNNSAIVTGTKLTNVLVGGGVVSTTVVLGEGLGRIVVVMDWTGTSTSNGDGWECADGDGDGDSGDTELEGFLSARGKGQGEEGSIGGAW</sequence>
<keyword evidence="3" id="KW-1185">Reference proteome</keyword>
<name>A0A8A3P3C9_9HELO</name>
<dbReference type="AlphaFoldDB" id="A0A8A3P3C9"/>
<proteinExistence type="predicted"/>
<dbReference type="EMBL" id="CP063405">
    <property type="protein sequence ID" value="QSZ29341.1"/>
    <property type="molecule type" value="Genomic_DNA"/>
</dbReference>
<evidence type="ECO:0000313" key="2">
    <source>
        <dbReference type="EMBL" id="QSZ29341.1"/>
    </source>
</evidence>
<feature type="region of interest" description="Disordered" evidence="1">
    <location>
        <begin position="73"/>
        <end position="104"/>
    </location>
</feature>
<reference evidence="2" key="1">
    <citation type="submission" date="2020-10" db="EMBL/GenBank/DDBJ databases">
        <title>Genome Sequence of Monilinia vaccinii-corymbosi Sheds Light on Mummy Berry Disease Infection of Blueberry and Mating Type.</title>
        <authorList>
            <person name="Yow A.G."/>
            <person name="Zhang Y."/>
            <person name="Bansal K."/>
            <person name="Eacker S.M."/>
            <person name="Sullivan S."/>
            <person name="Liachko I."/>
            <person name="Cubeta M.A."/>
            <person name="Rollins J.A."/>
            <person name="Ashrafi H."/>
        </authorList>
    </citation>
    <scope>NUCLEOTIDE SEQUENCE</scope>
    <source>
        <strain evidence="2">RL-1</strain>
    </source>
</reference>
<organism evidence="2 3">
    <name type="scientific">Monilinia vaccinii-corymbosi</name>
    <dbReference type="NCBI Taxonomy" id="61207"/>
    <lineage>
        <taxon>Eukaryota</taxon>
        <taxon>Fungi</taxon>
        <taxon>Dikarya</taxon>
        <taxon>Ascomycota</taxon>
        <taxon>Pezizomycotina</taxon>
        <taxon>Leotiomycetes</taxon>
        <taxon>Helotiales</taxon>
        <taxon>Sclerotiniaceae</taxon>
        <taxon>Monilinia</taxon>
    </lineage>
</organism>
<gene>
    <name evidence="2" type="ORF">DSL72_003855</name>
</gene>